<dbReference type="GO" id="GO:0003682">
    <property type="term" value="F:chromatin binding"/>
    <property type="evidence" value="ECO:0007669"/>
    <property type="project" value="TreeGrafter"/>
</dbReference>
<protein>
    <submittedName>
        <fullName evidence="7">Uncharacterized protein</fullName>
    </submittedName>
</protein>
<dbReference type="PROSITE" id="PS50082">
    <property type="entry name" value="WD_REPEATS_2"/>
    <property type="match status" value="2"/>
</dbReference>
<dbReference type="Proteomes" id="UP001211907">
    <property type="component" value="Unassembled WGS sequence"/>
</dbReference>
<dbReference type="PANTHER" id="PTHR19861">
    <property type="entry name" value="WD40 REPEAT PROTEIN SWD2"/>
    <property type="match status" value="1"/>
</dbReference>
<evidence type="ECO:0000256" key="3">
    <source>
        <dbReference type="ARBA" id="ARBA00022574"/>
    </source>
</evidence>
<feature type="repeat" description="WD" evidence="6">
    <location>
        <begin position="102"/>
        <end position="143"/>
    </location>
</feature>
<gene>
    <name evidence="7" type="ORF">HK100_001487</name>
</gene>
<evidence type="ECO:0000256" key="1">
    <source>
        <dbReference type="ARBA" id="ARBA00004123"/>
    </source>
</evidence>
<feature type="repeat" description="WD" evidence="6">
    <location>
        <begin position="255"/>
        <end position="277"/>
    </location>
</feature>
<feature type="non-terminal residue" evidence="7">
    <location>
        <position position="365"/>
    </location>
</feature>
<sequence length="365" mass="40595">MQIETLEGEELRRETVSSFRLAKVFRHDKPFTCIDFDTGGTLCLATCEDELRIHKKTSYSKKYGCAIAKFTHRPTNVLYSSTKEDDAIRYLSFHDNKFIRYFTGHETKVTAIEMCPQDDQFLSASRDGEVRLWDLKANNCHGVLKTNAQNPRIAFDPTGAIFAVATQSSTIRLYDLKSLSSGPFDTLKVPNDLGAGANSAFSEWTTIKFSNDGKWLLLANKAGVACGVDAFDGKILTSFSGRRCVGYKGPLDMDIGITPDGNYVLGGSDDGSIYFWEAPSAGMSGARDRYFAQLQGVREPSPLIKFNPRFMMFASTSENNLERDQTIDYNAVDKNGSIVWTKVALDMSADLMRESDKRNPAVFGL</sequence>
<name>A0AAD5XG50_9FUNG</name>
<accession>A0AAD5XG50</accession>
<organism evidence="7 8">
    <name type="scientific">Physocladia obscura</name>
    <dbReference type="NCBI Taxonomy" id="109957"/>
    <lineage>
        <taxon>Eukaryota</taxon>
        <taxon>Fungi</taxon>
        <taxon>Fungi incertae sedis</taxon>
        <taxon>Chytridiomycota</taxon>
        <taxon>Chytridiomycota incertae sedis</taxon>
        <taxon>Chytridiomycetes</taxon>
        <taxon>Chytridiales</taxon>
        <taxon>Chytriomycetaceae</taxon>
        <taxon>Physocladia</taxon>
    </lineage>
</organism>
<dbReference type="SMART" id="SM00320">
    <property type="entry name" value="WD40"/>
    <property type="match status" value="4"/>
</dbReference>
<proteinExistence type="inferred from homology"/>
<evidence type="ECO:0000313" key="7">
    <source>
        <dbReference type="EMBL" id="KAJ3115029.1"/>
    </source>
</evidence>
<dbReference type="Gene3D" id="2.130.10.10">
    <property type="entry name" value="YVTN repeat-like/Quinoprotein amine dehydrogenase"/>
    <property type="match status" value="1"/>
</dbReference>
<evidence type="ECO:0000313" key="8">
    <source>
        <dbReference type="Proteomes" id="UP001211907"/>
    </source>
</evidence>
<comment type="caution">
    <text evidence="7">The sequence shown here is derived from an EMBL/GenBank/DDBJ whole genome shotgun (WGS) entry which is preliminary data.</text>
</comment>
<keyword evidence="8" id="KW-1185">Reference proteome</keyword>
<evidence type="ECO:0000256" key="5">
    <source>
        <dbReference type="ARBA" id="ARBA00023242"/>
    </source>
</evidence>
<evidence type="ECO:0000256" key="4">
    <source>
        <dbReference type="ARBA" id="ARBA00022737"/>
    </source>
</evidence>
<evidence type="ECO:0000256" key="6">
    <source>
        <dbReference type="PROSITE-ProRule" id="PRU00221"/>
    </source>
</evidence>
<dbReference type="InterPro" id="IPR001680">
    <property type="entry name" value="WD40_rpt"/>
</dbReference>
<comment type="similarity">
    <text evidence="2">Belongs to the WD repeat SWD2 family.</text>
</comment>
<dbReference type="EMBL" id="JADGJH010001320">
    <property type="protein sequence ID" value="KAJ3115029.1"/>
    <property type="molecule type" value="Genomic_DNA"/>
</dbReference>
<dbReference type="SUPFAM" id="SSF50978">
    <property type="entry name" value="WD40 repeat-like"/>
    <property type="match status" value="1"/>
</dbReference>
<dbReference type="GO" id="GO:0016070">
    <property type="term" value="P:RNA metabolic process"/>
    <property type="evidence" value="ECO:0007669"/>
    <property type="project" value="UniProtKB-ARBA"/>
</dbReference>
<evidence type="ECO:0000256" key="2">
    <source>
        <dbReference type="ARBA" id="ARBA00005616"/>
    </source>
</evidence>
<dbReference type="GO" id="GO:0048188">
    <property type="term" value="C:Set1C/COMPASS complex"/>
    <property type="evidence" value="ECO:0007669"/>
    <property type="project" value="TreeGrafter"/>
</dbReference>
<reference evidence="7" key="1">
    <citation type="submission" date="2020-05" db="EMBL/GenBank/DDBJ databases">
        <title>Phylogenomic resolution of chytrid fungi.</title>
        <authorList>
            <person name="Stajich J.E."/>
            <person name="Amses K."/>
            <person name="Simmons R."/>
            <person name="Seto K."/>
            <person name="Myers J."/>
            <person name="Bonds A."/>
            <person name="Quandt C.A."/>
            <person name="Barry K."/>
            <person name="Liu P."/>
            <person name="Grigoriev I."/>
            <person name="Longcore J.E."/>
            <person name="James T.Y."/>
        </authorList>
    </citation>
    <scope>NUCLEOTIDE SEQUENCE</scope>
    <source>
        <strain evidence="7">JEL0513</strain>
    </source>
</reference>
<dbReference type="Pfam" id="PF00400">
    <property type="entry name" value="WD40"/>
    <property type="match status" value="2"/>
</dbReference>
<dbReference type="InterPro" id="IPR036322">
    <property type="entry name" value="WD40_repeat_dom_sf"/>
</dbReference>
<comment type="subcellular location">
    <subcellularLocation>
        <location evidence="1">Nucleus</location>
    </subcellularLocation>
</comment>
<dbReference type="InterPro" id="IPR037867">
    <property type="entry name" value="Swd2/WDR82"/>
</dbReference>
<keyword evidence="5" id="KW-0539">Nucleus</keyword>
<keyword evidence="4" id="KW-0677">Repeat</keyword>
<dbReference type="PANTHER" id="PTHR19861:SF0">
    <property type="entry name" value="WD REPEAT-CONTAINING PROTEIN 82"/>
    <property type="match status" value="1"/>
</dbReference>
<dbReference type="InterPro" id="IPR015943">
    <property type="entry name" value="WD40/YVTN_repeat-like_dom_sf"/>
</dbReference>
<keyword evidence="3 6" id="KW-0853">WD repeat</keyword>
<dbReference type="AlphaFoldDB" id="A0AAD5XG50"/>
<dbReference type="PROSITE" id="PS50294">
    <property type="entry name" value="WD_REPEATS_REGION"/>
    <property type="match status" value="1"/>
</dbReference>